<dbReference type="RefSeq" id="WP_146989803.1">
    <property type="nucleotide sequence ID" value="NZ_CP042392.1"/>
</dbReference>
<gene>
    <name evidence="1" type="ORF">FGL77_09590</name>
</gene>
<dbReference type="Proteomes" id="UP000321772">
    <property type="component" value="Chromosome"/>
</dbReference>
<name>A0A5B8TGZ7_9LACO</name>
<sequence>MEINELTNRARKIRAAYHDLEIKQDGQPWTTEQDALAFLTDAGLVGRLVMAQQGSWPTEQTEFSLAYKIAESIWWLSALADANDIDLTAALENFLQSREQHLA</sequence>
<accession>A0A5B8TGZ7</accession>
<protein>
    <submittedName>
        <fullName evidence="1">MazG-like protein</fullName>
    </submittedName>
</protein>
<reference evidence="1 2" key="1">
    <citation type="submission" date="2019-06" db="EMBL/GenBank/DDBJ databases">
        <title>Genome analyses of bacteria isolated from kimchi.</title>
        <authorList>
            <person name="Lee S."/>
            <person name="Ahn S."/>
            <person name="Roh S."/>
        </authorList>
    </citation>
    <scope>NUCLEOTIDE SEQUENCE [LARGE SCALE GENOMIC DNA]</scope>
    <source>
        <strain evidence="1 2">CBA3616</strain>
    </source>
</reference>
<evidence type="ECO:0000313" key="2">
    <source>
        <dbReference type="Proteomes" id="UP000321772"/>
    </source>
</evidence>
<evidence type="ECO:0000313" key="1">
    <source>
        <dbReference type="EMBL" id="QEA53500.1"/>
    </source>
</evidence>
<proteinExistence type="predicted"/>
<dbReference type="EMBL" id="CP042392">
    <property type="protein sequence ID" value="QEA53500.1"/>
    <property type="molecule type" value="Genomic_DNA"/>
</dbReference>
<dbReference type="AlphaFoldDB" id="A0A5B8TGZ7"/>
<organism evidence="1 2">
    <name type="scientific">Loigolactobacillus coryniformis</name>
    <dbReference type="NCBI Taxonomy" id="1610"/>
    <lineage>
        <taxon>Bacteria</taxon>
        <taxon>Bacillati</taxon>
        <taxon>Bacillota</taxon>
        <taxon>Bacilli</taxon>
        <taxon>Lactobacillales</taxon>
        <taxon>Lactobacillaceae</taxon>
        <taxon>Loigolactobacillus</taxon>
    </lineage>
</organism>